<dbReference type="InterPro" id="IPR008030">
    <property type="entry name" value="NmrA-like"/>
</dbReference>
<protein>
    <recommendedName>
        <fullName evidence="4">NmrA-like domain-containing protein</fullName>
    </recommendedName>
</protein>
<dbReference type="AlphaFoldDB" id="A0A8H7Q2L8"/>
<reference evidence="5" key="1">
    <citation type="submission" date="2020-12" db="EMBL/GenBank/DDBJ databases">
        <title>Metabolic potential, ecology and presence of endohyphal bacteria is reflected in genomic diversity of Mucoromycotina.</title>
        <authorList>
            <person name="Muszewska A."/>
            <person name="Okrasinska A."/>
            <person name="Steczkiewicz K."/>
            <person name="Drgas O."/>
            <person name="Orlowska M."/>
            <person name="Perlinska-Lenart U."/>
            <person name="Aleksandrzak-Piekarczyk T."/>
            <person name="Szatraj K."/>
            <person name="Zielenkiewicz U."/>
            <person name="Pilsyk S."/>
            <person name="Malc E."/>
            <person name="Mieczkowski P."/>
            <person name="Kruszewska J.S."/>
            <person name="Biernat P."/>
            <person name="Pawlowska J."/>
        </authorList>
    </citation>
    <scope>NUCLEOTIDE SEQUENCE</scope>
    <source>
        <strain evidence="5">WA0000067209</strain>
    </source>
</reference>
<keyword evidence="2" id="KW-0521">NADP</keyword>
<evidence type="ECO:0000256" key="3">
    <source>
        <dbReference type="ARBA" id="ARBA00023002"/>
    </source>
</evidence>
<sequence>MTVKTVAIAGAGDVAKYLVEELMRTNHRTIVLSRANRDWFVNQRVEIRITDYTEASITPLLKDVDVLISLLRDEGDFYITAHLAMIAACNMSPRCKRFIPSEFGGNIEDYPQQPVFHVPTHGPIRKVLASQLKFEYTLFNMGWFMDYFIPSDKTYLKPLPDIWPLDVKQKTLRLLGSGDEPVTFTAARDAARALARLVDVPTWPIYTYVAGETTTWNQVLRKMEKRFQTKFEVSKRPQSEIEKSIDNFDDGDIESIGLDHMDLWNATGAVGLPSDKTEQQRLTIFNNMEFMSIEEFMDKAEANDSVV</sequence>
<dbReference type="PANTHER" id="PTHR47706">
    <property type="entry name" value="NMRA-LIKE FAMILY PROTEIN"/>
    <property type="match status" value="1"/>
</dbReference>
<evidence type="ECO:0000313" key="6">
    <source>
        <dbReference type="Proteomes" id="UP000654370"/>
    </source>
</evidence>
<dbReference type="Pfam" id="PF05368">
    <property type="entry name" value="NmrA"/>
    <property type="match status" value="1"/>
</dbReference>
<keyword evidence="6" id="KW-1185">Reference proteome</keyword>
<dbReference type="Gene3D" id="3.40.50.720">
    <property type="entry name" value="NAD(P)-binding Rossmann-like Domain"/>
    <property type="match status" value="1"/>
</dbReference>
<comment type="caution">
    <text evidence="5">The sequence shown here is derived from an EMBL/GenBank/DDBJ whole genome shotgun (WGS) entry which is preliminary data.</text>
</comment>
<evidence type="ECO:0000313" key="5">
    <source>
        <dbReference type="EMBL" id="KAG2184390.1"/>
    </source>
</evidence>
<name>A0A8H7Q2L8_MORIS</name>
<dbReference type="InterPro" id="IPR051609">
    <property type="entry name" value="NmrA/Isoflavone_reductase-like"/>
</dbReference>
<accession>A0A8H7Q2L8</accession>
<dbReference type="Gene3D" id="3.90.25.10">
    <property type="entry name" value="UDP-galactose 4-epimerase, domain 1"/>
    <property type="match status" value="1"/>
</dbReference>
<dbReference type="GO" id="GO:0016491">
    <property type="term" value="F:oxidoreductase activity"/>
    <property type="evidence" value="ECO:0007669"/>
    <property type="project" value="UniProtKB-KW"/>
</dbReference>
<evidence type="ECO:0000256" key="2">
    <source>
        <dbReference type="ARBA" id="ARBA00022857"/>
    </source>
</evidence>
<dbReference type="InterPro" id="IPR036291">
    <property type="entry name" value="NAD(P)-bd_dom_sf"/>
</dbReference>
<dbReference type="EMBL" id="JAEPQZ010000002">
    <property type="protein sequence ID" value="KAG2184390.1"/>
    <property type="molecule type" value="Genomic_DNA"/>
</dbReference>
<comment type="similarity">
    <text evidence="1">Belongs to the NmrA-type oxidoreductase family. Isoflavone reductase subfamily.</text>
</comment>
<proteinExistence type="inferred from homology"/>
<dbReference type="PANTHER" id="PTHR47706:SF4">
    <property type="entry name" value="NMRA-LIKE DOMAIN-CONTAINING PROTEIN"/>
    <property type="match status" value="1"/>
</dbReference>
<dbReference type="Proteomes" id="UP000654370">
    <property type="component" value="Unassembled WGS sequence"/>
</dbReference>
<evidence type="ECO:0000256" key="1">
    <source>
        <dbReference type="ARBA" id="ARBA00005725"/>
    </source>
</evidence>
<dbReference type="SUPFAM" id="SSF51735">
    <property type="entry name" value="NAD(P)-binding Rossmann-fold domains"/>
    <property type="match status" value="1"/>
</dbReference>
<keyword evidence="3" id="KW-0560">Oxidoreductase</keyword>
<feature type="domain" description="NmrA-like" evidence="4">
    <location>
        <begin position="4"/>
        <end position="297"/>
    </location>
</feature>
<organism evidence="5 6">
    <name type="scientific">Mortierella isabellina</name>
    <name type="common">Filamentous fungus</name>
    <name type="synonym">Umbelopsis isabellina</name>
    <dbReference type="NCBI Taxonomy" id="91625"/>
    <lineage>
        <taxon>Eukaryota</taxon>
        <taxon>Fungi</taxon>
        <taxon>Fungi incertae sedis</taxon>
        <taxon>Mucoromycota</taxon>
        <taxon>Mucoromycotina</taxon>
        <taxon>Umbelopsidomycetes</taxon>
        <taxon>Umbelopsidales</taxon>
        <taxon>Umbelopsidaceae</taxon>
        <taxon>Umbelopsis</taxon>
    </lineage>
</organism>
<gene>
    <name evidence="5" type="ORF">INT43_000299</name>
</gene>
<evidence type="ECO:0000259" key="4">
    <source>
        <dbReference type="Pfam" id="PF05368"/>
    </source>
</evidence>
<dbReference type="OrthoDB" id="419598at2759"/>